<name>A0ABZ2LAT4_9BACT</name>
<evidence type="ECO:0000256" key="1">
    <source>
        <dbReference type="SAM" id="SignalP"/>
    </source>
</evidence>
<accession>A0ABZ2LAT4</accession>
<protein>
    <recommendedName>
        <fullName evidence="4">Kelch repeat-containing protein</fullName>
    </recommendedName>
</protein>
<feature type="signal peptide" evidence="1">
    <location>
        <begin position="1"/>
        <end position="22"/>
    </location>
</feature>
<dbReference type="Gene3D" id="2.120.10.80">
    <property type="entry name" value="Kelch-type beta propeller"/>
    <property type="match status" value="1"/>
</dbReference>
<keyword evidence="1" id="KW-0732">Signal</keyword>
<reference evidence="2" key="1">
    <citation type="submission" date="2021-12" db="EMBL/GenBank/DDBJ databases">
        <title>Discovery of the Pendulisporaceae a myxobacterial family with distinct sporulation behavior and unique specialized metabolism.</title>
        <authorList>
            <person name="Garcia R."/>
            <person name="Popoff A."/>
            <person name="Bader C.D."/>
            <person name="Loehr J."/>
            <person name="Walesch S."/>
            <person name="Walt C."/>
            <person name="Boldt J."/>
            <person name="Bunk B."/>
            <person name="Haeckl F.J.F.P.J."/>
            <person name="Gunesch A.P."/>
            <person name="Birkelbach J."/>
            <person name="Nuebel U."/>
            <person name="Pietschmann T."/>
            <person name="Bach T."/>
            <person name="Mueller R."/>
        </authorList>
    </citation>
    <scope>NUCLEOTIDE SEQUENCE</scope>
    <source>
        <strain evidence="2">MSr11367</strain>
    </source>
</reference>
<dbReference type="SUPFAM" id="SSF117281">
    <property type="entry name" value="Kelch motif"/>
    <property type="match status" value="1"/>
</dbReference>
<dbReference type="InterPro" id="IPR015915">
    <property type="entry name" value="Kelch-typ_b-propeller"/>
</dbReference>
<organism evidence="2 3">
    <name type="scientific">Pendulispora rubella</name>
    <dbReference type="NCBI Taxonomy" id="2741070"/>
    <lineage>
        <taxon>Bacteria</taxon>
        <taxon>Pseudomonadati</taxon>
        <taxon>Myxococcota</taxon>
        <taxon>Myxococcia</taxon>
        <taxon>Myxococcales</taxon>
        <taxon>Sorangiineae</taxon>
        <taxon>Pendulisporaceae</taxon>
        <taxon>Pendulispora</taxon>
    </lineage>
</organism>
<dbReference type="Proteomes" id="UP001374803">
    <property type="component" value="Chromosome"/>
</dbReference>
<dbReference type="RefSeq" id="WP_394837686.1">
    <property type="nucleotide sequence ID" value="NZ_CP089929.1"/>
</dbReference>
<evidence type="ECO:0000313" key="3">
    <source>
        <dbReference type="Proteomes" id="UP001374803"/>
    </source>
</evidence>
<sequence>MHRVTVTRGVVAAASLVLSALAACSLTASPGDYAQGGNKDAAAPRPPVPAGGARILLVGGQRKTVDGLDNEWAIKETIAGIIEADGTVGQFFYERVPPVETTDYVQATVDNGRLLVASLVRTRGTFDLTPPRLAFARVDTASGAIVNDWSTVDVGDASALKQSASVSLVRPTLLVASGGNLNIRGEDGGPPTTEFNANVFSASVDLENRKMGDWVPSSGPLSAARSGARSLVYKDFLYVVGGRNEAGVSDVVDVARLGADGKPGAFAATTKLPAPTLVPEVIAVAGKLVVVGGVGRDSHVTAKVFSAPINEADGTLGPWVEGPAMPEPLALGAPLLHKNKLYYFGGVAQKFDDAGGVIDQNPTDGISALDVAADGTLGAWSQAGKLPAPRGGLAAVVLP</sequence>
<gene>
    <name evidence="2" type="ORF">LVJ94_12320</name>
</gene>
<evidence type="ECO:0000313" key="2">
    <source>
        <dbReference type="EMBL" id="WXB08013.1"/>
    </source>
</evidence>
<proteinExistence type="predicted"/>
<keyword evidence="3" id="KW-1185">Reference proteome</keyword>
<dbReference type="EMBL" id="CP089983">
    <property type="protein sequence ID" value="WXB08013.1"/>
    <property type="molecule type" value="Genomic_DNA"/>
</dbReference>
<feature type="chain" id="PRO_5045663801" description="Kelch repeat-containing protein" evidence="1">
    <location>
        <begin position="23"/>
        <end position="399"/>
    </location>
</feature>
<dbReference type="PROSITE" id="PS51257">
    <property type="entry name" value="PROKAR_LIPOPROTEIN"/>
    <property type="match status" value="1"/>
</dbReference>
<evidence type="ECO:0008006" key="4">
    <source>
        <dbReference type="Google" id="ProtNLM"/>
    </source>
</evidence>